<proteinExistence type="predicted"/>
<protein>
    <recommendedName>
        <fullName evidence="4">DUF4131 domain-containing protein</fullName>
    </recommendedName>
</protein>
<gene>
    <name evidence="2" type="ORF">OG563_08685</name>
</gene>
<evidence type="ECO:0000313" key="2">
    <source>
        <dbReference type="EMBL" id="WUV48254.1"/>
    </source>
</evidence>
<feature type="transmembrane region" description="Helical" evidence="1">
    <location>
        <begin position="6"/>
        <end position="22"/>
    </location>
</feature>
<keyword evidence="1" id="KW-1133">Transmembrane helix</keyword>
<keyword evidence="1" id="KW-0472">Membrane</keyword>
<dbReference type="Proteomes" id="UP001432062">
    <property type="component" value="Chromosome"/>
</dbReference>
<evidence type="ECO:0008006" key="4">
    <source>
        <dbReference type="Google" id="ProtNLM"/>
    </source>
</evidence>
<keyword evidence="3" id="KW-1185">Reference proteome</keyword>
<sequence length="114" mass="12227">MVQFAMLVIMVGAVVAMVMLYLRGRNGFRLSNPESGTLYVTGVSPRPDATGEQYVTITGNLTGPSVPGTVVYGRLVWDVNNWPAIGDLIPVVYPSGKPERWQISHPGARPGLGS</sequence>
<reference evidence="2" key="1">
    <citation type="submission" date="2022-10" db="EMBL/GenBank/DDBJ databases">
        <title>The complete genomes of actinobacterial strains from the NBC collection.</title>
        <authorList>
            <person name="Joergensen T.S."/>
            <person name="Alvarez Arevalo M."/>
            <person name="Sterndorff E.B."/>
            <person name="Faurdal D."/>
            <person name="Vuksanovic O."/>
            <person name="Mourched A.-S."/>
            <person name="Charusanti P."/>
            <person name="Shaw S."/>
            <person name="Blin K."/>
            <person name="Weber T."/>
        </authorList>
    </citation>
    <scope>NUCLEOTIDE SEQUENCE</scope>
    <source>
        <strain evidence="2">NBC_01482</strain>
    </source>
</reference>
<dbReference type="EMBL" id="CP109441">
    <property type="protein sequence ID" value="WUV48254.1"/>
    <property type="molecule type" value="Genomic_DNA"/>
</dbReference>
<evidence type="ECO:0000313" key="3">
    <source>
        <dbReference type="Proteomes" id="UP001432062"/>
    </source>
</evidence>
<keyword evidence="1" id="KW-0812">Transmembrane</keyword>
<dbReference type="RefSeq" id="WP_327101285.1">
    <property type="nucleotide sequence ID" value="NZ_CP109149.1"/>
</dbReference>
<accession>A0ABZ1YY93</accession>
<organism evidence="2 3">
    <name type="scientific">Nocardia vinacea</name>
    <dbReference type="NCBI Taxonomy" id="96468"/>
    <lineage>
        <taxon>Bacteria</taxon>
        <taxon>Bacillati</taxon>
        <taxon>Actinomycetota</taxon>
        <taxon>Actinomycetes</taxon>
        <taxon>Mycobacteriales</taxon>
        <taxon>Nocardiaceae</taxon>
        <taxon>Nocardia</taxon>
    </lineage>
</organism>
<name>A0ABZ1YY93_9NOCA</name>
<evidence type="ECO:0000256" key="1">
    <source>
        <dbReference type="SAM" id="Phobius"/>
    </source>
</evidence>